<comment type="cofactor">
    <cofactor evidence="2">
        <name>Ca(2+)</name>
        <dbReference type="ChEBI" id="CHEBI:29108"/>
    </cofactor>
</comment>
<feature type="chain" id="PRO_5045634418" description="alpha-amylase" evidence="13">
    <location>
        <begin position="21"/>
        <end position="554"/>
    </location>
</feature>
<evidence type="ECO:0000313" key="15">
    <source>
        <dbReference type="EMBL" id="KAL1405411.1"/>
    </source>
</evidence>
<keyword evidence="8" id="KW-0106">Calcium</keyword>
<comment type="similarity">
    <text evidence="3">Belongs to the glycosyl hydrolase 13 family.</text>
</comment>
<name>A0ABR3PSI2_9TREE</name>
<evidence type="ECO:0000256" key="1">
    <source>
        <dbReference type="ARBA" id="ARBA00000548"/>
    </source>
</evidence>
<dbReference type="RefSeq" id="XP_069205355.1">
    <property type="nucleotide sequence ID" value="XM_069357418.1"/>
</dbReference>
<evidence type="ECO:0000259" key="14">
    <source>
        <dbReference type="SMART" id="SM00642"/>
    </source>
</evidence>
<dbReference type="EMBL" id="JBBXJM010000007">
    <property type="protein sequence ID" value="KAL1405411.1"/>
    <property type="molecule type" value="Genomic_DNA"/>
</dbReference>
<evidence type="ECO:0000256" key="12">
    <source>
        <dbReference type="ARBA" id="ARBA00023295"/>
    </source>
</evidence>
<evidence type="ECO:0000313" key="16">
    <source>
        <dbReference type="Proteomes" id="UP001565368"/>
    </source>
</evidence>
<evidence type="ECO:0000256" key="3">
    <source>
        <dbReference type="ARBA" id="ARBA00008061"/>
    </source>
</evidence>
<dbReference type="CDD" id="cd11319">
    <property type="entry name" value="AmyAc_euk_AmyA"/>
    <property type="match status" value="1"/>
</dbReference>
<sequence length="554" mass="60380">MRFSATALLAAAASLHAVNAATADQWRSRSIYQLLTDRFAPPSDTAPARTNPVPQTCDPQAGTWCGGTWLSIIDKLDYLQGMGIDAIWISPVHQNIDVHTPYNYAYHGYWVNDVTQLNARFGSEQDLETLISELHKRDMYIMVDIAINSIPTLNQNDAVSADSLSTDGSMWTDPAYFHPQCWIDFSNQTSCEVCWFGDANLPLMDVNTEHPHVISTLNSWITDFVTKYKIDGLRLDAGKHIPGEFWSGFTKAAGVFTTGEVFDGNWSFTADYQNKGFMDSVLGFPMNGAIVKAFGDQPKKNNVSDFGVAVSLALSTYKDPRVIGNFLENHDMARFRNITADPVLAYNAMVAQFLIEGIPVTYYGQEQDLSDGNHDPYNRQALWPSNYENGTTYQRIARLNLVRKNLITTGIQFDGKAYMDDDSKAIAVTPTDIAFRKGPIVFTLNNRGSPEEAGATFGIQATGWPSQTAIIDLLSCHQFITGSGGSLSISYSQPGYGGLPYVFATAADAKTLGVCGRPTPVGVLAPNATNAALPSSPMSVGLMGAAALLTASLF</sequence>
<dbReference type="EC" id="3.2.1.1" evidence="4"/>
<dbReference type="InterPro" id="IPR013777">
    <property type="entry name" value="A-amylase-like"/>
</dbReference>
<dbReference type="PANTHER" id="PTHR10357">
    <property type="entry name" value="ALPHA-AMYLASE FAMILY MEMBER"/>
    <property type="match status" value="1"/>
</dbReference>
<evidence type="ECO:0000256" key="9">
    <source>
        <dbReference type="ARBA" id="ARBA00023157"/>
    </source>
</evidence>
<dbReference type="InterPro" id="IPR006047">
    <property type="entry name" value="GH13_cat_dom"/>
</dbReference>
<keyword evidence="9" id="KW-1015">Disulfide bond</keyword>
<gene>
    <name evidence="15" type="ORF">Q8F55_009042</name>
</gene>
<dbReference type="InterPro" id="IPR017853">
    <property type="entry name" value="GH"/>
</dbReference>
<keyword evidence="6 13" id="KW-0732">Signal</keyword>
<evidence type="ECO:0000256" key="4">
    <source>
        <dbReference type="ARBA" id="ARBA00012595"/>
    </source>
</evidence>
<keyword evidence="11" id="KW-0119">Carbohydrate metabolism</keyword>
<dbReference type="SMART" id="SM00642">
    <property type="entry name" value="Aamy"/>
    <property type="match status" value="1"/>
</dbReference>
<keyword evidence="12" id="KW-0326">Glycosidase</keyword>
<evidence type="ECO:0000256" key="11">
    <source>
        <dbReference type="ARBA" id="ARBA00023277"/>
    </source>
</evidence>
<keyword evidence="7" id="KW-0378">Hydrolase</keyword>
<evidence type="ECO:0000256" key="8">
    <source>
        <dbReference type="ARBA" id="ARBA00022837"/>
    </source>
</evidence>
<accession>A0ABR3PSI2</accession>
<organism evidence="15 16">
    <name type="scientific">Vanrija albida</name>
    <dbReference type="NCBI Taxonomy" id="181172"/>
    <lineage>
        <taxon>Eukaryota</taxon>
        <taxon>Fungi</taxon>
        <taxon>Dikarya</taxon>
        <taxon>Basidiomycota</taxon>
        <taxon>Agaricomycotina</taxon>
        <taxon>Tremellomycetes</taxon>
        <taxon>Trichosporonales</taxon>
        <taxon>Trichosporonaceae</taxon>
        <taxon>Vanrija</taxon>
    </lineage>
</organism>
<evidence type="ECO:0000256" key="5">
    <source>
        <dbReference type="ARBA" id="ARBA00022723"/>
    </source>
</evidence>
<dbReference type="Gene3D" id="3.20.20.80">
    <property type="entry name" value="Glycosidases"/>
    <property type="match status" value="1"/>
</dbReference>
<comment type="catalytic activity">
    <reaction evidence="1">
        <text>Endohydrolysis of (1-&gt;4)-alpha-D-glucosidic linkages in polysaccharides containing three or more (1-&gt;4)-alpha-linked D-glucose units.</text>
        <dbReference type="EC" id="3.2.1.1"/>
    </reaction>
</comment>
<dbReference type="GeneID" id="95990085"/>
<dbReference type="InterPro" id="IPR015340">
    <property type="entry name" value="A_amylase_C_dom"/>
</dbReference>
<dbReference type="InterPro" id="IPR013780">
    <property type="entry name" value="Glyco_hydro_b"/>
</dbReference>
<evidence type="ECO:0000256" key="2">
    <source>
        <dbReference type="ARBA" id="ARBA00001913"/>
    </source>
</evidence>
<dbReference type="Gene3D" id="2.60.40.1180">
    <property type="entry name" value="Golgi alpha-mannosidase II"/>
    <property type="match status" value="1"/>
</dbReference>
<dbReference type="PANTHER" id="PTHR10357:SF215">
    <property type="entry name" value="ALPHA-AMYLASE 1"/>
    <property type="match status" value="1"/>
</dbReference>
<dbReference type="Pfam" id="PF09260">
    <property type="entry name" value="A_amylase_dom_C"/>
    <property type="match status" value="1"/>
</dbReference>
<feature type="signal peptide" evidence="13">
    <location>
        <begin position="1"/>
        <end position="20"/>
    </location>
</feature>
<proteinExistence type="inferred from homology"/>
<dbReference type="SUPFAM" id="SSF51011">
    <property type="entry name" value="Glycosyl hydrolase domain"/>
    <property type="match status" value="1"/>
</dbReference>
<evidence type="ECO:0000256" key="6">
    <source>
        <dbReference type="ARBA" id="ARBA00022729"/>
    </source>
</evidence>
<keyword evidence="16" id="KW-1185">Reference proteome</keyword>
<dbReference type="SUPFAM" id="SSF51445">
    <property type="entry name" value="(Trans)glycosidases"/>
    <property type="match status" value="1"/>
</dbReference>
<dbReference type="PIRSF" id="PIRSF001024">
    <property type="entry name" value="Alph-amyl_fung"/>
    <property type="match status" value="1"/>
</dbReference>
<evidence type="ECO:0000256" key="7">
    <source>
        <dbReference type="ARBA" id="ARBA00022801"/>
    </source>
</evidence>
<dbReference type="Pfam" id="PF00128">
    <property type="entry name" value="Alpha-amylase"/>
    <property type="match status" value="1"/>
</dbReference>
<evidence type="ECO:0000256" key="13">
    <source>
        <dbReference type="SAM" id="SignalP"/>
    </source>
</evidence>
<reference evidence="15 16" key="1">
    <citation type="submission" date="2023-08" db="EMBL/GenBank/DDBJ databases">
        <title>Annotated Genome Sequence of Vanrija albida AlHP1.</title>
        <authorList>
            <person name="Herzog R."/>
        </authorList>
    </citation>
    <scope>NUCLEOTIDE SEQUENCE [LARGE SCALE GENOMIC DNA]</scope>
    <source>
        <strain evidence="15 16">AlHP1</strain>
    </source>
</reference>
<keyword evidence="5" id="KW-0479">Metal-binding</keyword>
<comment type="caution">
    <text evidence="15">The sequence shown here is derived from an EMBL/GenBank/DDBJ whole genome shotgun (WGS) entry which is preliminary data.</text>
</comment>
<dbReference type="Proteomes" id="UP001565368">
    <property type="component" value="Unassembled WGS sequence"/>
</dbReference>
<protein>
    <recommendedName>
        <fullName evidence="4">alpha-amylase</fullName>
        <ecNumber evidence="4">3.2.1.1</ecNumber>
    </recommendedName>
</protein>
<feature type="domain" description="Glycosyl hydrolase family 13 catalytic" evidence="14">
    <location>
        <begin position="33"/>
        <end position="403"/>
    </location>
</feature>
<evidence type="ECO:0000256" key="10">
    <source>
        <dbReference type="ARBA" id="ARBA00023180"/>
    </source>
</evidence>
<keyword evidence="10" id="KW-0325">Glycoprotein</keyword>